<keyword evidence="4" id="KW-0813">Transport</keyword>
<dbReference type="InterPro" id="IPR044527">
    <property type="entry name" value="NrtA/CpmA_ABC-bd_dom"/>
</dbReference>
<evidence type="ECO:0000256" key="2">
    <source>
        <dbReference type="ARBA" id="ARBA00004533"/>
    </source>
</evidence>
<dbReference type="Gene3D" id="3.40.190.10">
    <property type="entry name" value="Periplasmic binding protein-like II"/>
    <property type="match status" value="2"/>
</dbReference>
<evidence type="ECO:0000256" key="7">
    <source>
        <dbReference type="ARBA" id="ARBA00022729"/>
    </source>
</evidence>
<dbReference type="PANTHER" id="PTHR30024">
    <property type="entry name" value="ALIPHATIC SULFONATES-BINDING PROTEIN-RELATED"/>
    <property type="match status" value="1"/>
</dbReference>
<feature type="region of interest" description="Disordered" evidence="9">
    <location>
        <begin position="1"/>
        <end position="20"/>
    </location>
</feature>
<dbReference type="CDD" id="cd13553">
    <property type="entry name" value="PBP2_NrtA_CpmA_like"/>
    <property type="match status" value="1"/>
</dbReference>
<keyword evidence="5" id="KW-1003">Cell membrane</keyword>
<keyword evidence="8" id="KW-0472">Membrane</keyword>
<comment type="caution">
    <text evidence="10">The sequence shown here is derived from an EMBL/GenBank/DDBJ whole genome shotgun (WGS) entry which is preliminary data.</text>
</comment>
<accession>A0A3A5M5W8</accession>
<evidence type="ECO:0000256" key="1">
    <source>
        <dbReference type="ARBA" id="ARBA00004418"/>
    </source>
</evidence>
<dbReference type="AlphaFoldDB" id="A0A3A5M5W8"/>
<organism evidence="10 11">
    <name type="scientific">Arthrobacter cheniae</name>
    <dbReference type="NCBI Taxonomy" id="1258888"/>
    <lineage>
        <taxon>Bacteria</taxon>
        <taxon>Bacillati</taxon>
        <taxon>Actinomycetota</taxon>
        <taxon>Actinomycetes</taxon>
        <taxon>Micrococcales</taxon>
        <taxon>Micrococcaceae</taxon>
        <taxon>Arthrobacter</taxon>
    </lineage>
</organism>
<proteinExistence type="inferred from homology"/>
<dbReference type="Pfam" id="PF13379">
    <property type="entry name" value="NMT1_2"/>
    <property type="match status" value="1"/>
</dbReference>
<evidence type="ECO:0000256" key="3">
    <source>
        <dbReference type="ARBA" id="ARBA00010742"/>
    </source>
</evidence>
<evidence type="ECO:0000256" key="9">
    <source>
        <dbReference type="SAM" id="MobiDB-lite"/>
    </source>
</evidence>
<sequence>MPPEIPVPVNENLPPRPSGRGRVLRNRVVETVLSACLVTTVAAGAAVAAYASSQRAASGDPAAQPVSEAEELRLGYFGNLTHAPALVGLETGIFDDELGSTSLSTHAFNAGPAAIEALNAGAIDATFIGPNPAINSFIQSEGESLRVVAGATSGGAQLVVRAGIDEPEDLRGATLATPQLGNTQDVALRTWLSDNGLTTGTGNPGDVLITPTENALSLQLFSSGDLDGAWVPEPWAARLVLEAGGTVLVDEKDLWPGGRFPTTLLVVAADYLTRHPEQVKALLRGELRSVEWLAAKTGEAGNTAEAAQVLNRGLESAQAKPLPDAVMGRALSHLEFTQDPLSNSLEQLLADGIAAGTATEYDIDGIVDLTLLNEVRAESALAPIPATAQREGDGSS</sequence>
<keyword evidence="7" id="KW-0732">Signal</keyword>
<keyword evidence="6" id="KW-0997">Cell inner membrane</keyword>
<dbReference type="GO" id="GO:0042597">
    <property type="term" value="C:periplasmic space"/>
    <property type="evidence" value="ECO:0007669"/>
    <property type="project" value="UniProtKB-SubCell"/>
</dbReference>
<evidence type="ECO:0000313" key="11">
    <source>
        <dbReference type="Proteomes" id="UP000272560"/>
    </source>
</evidence>
<comment type="similarity">
    <text evidence="3">Belongs to the bacterial solute-binding protein SsuA/TauA family.</text>
</comment>
<dbReference type="Proteomes" id="UP000272560">
    <property type="component" value="Unassembled WGS sequence"/>
</dbReference>
<dbReference type="OrthoDB" id="506341at2"/>
<dbReference type="EMBL" id="QZVT01000001">
    <property type="protein sequence ID" value="RJT83137.1"/>
    <property type="molecule type" value="Genomic_DNA"/>
</dbReference>
<name>A0A3A5M5W8_9MICC</name>
<dbReference type="RefSeq" id="WP_120147228.1">
    <property type="nucleotide sequence ID" value="NZ_QZVT01000001.1"/>
</dbReference>
<evidence type="ECO:0000313" key="10">
    <source>
        <dbReference type="EMBL" id="RJT83137.1"/>
    </source>
</evidence>
<evidence type="ECO:0000256" key="4">
    <source>
        <dbReference type="ARBA" id="ARBA00022448"/>
    </source>
</evidence>
<comment type="subcellular location">
    <subcellularLocation>
        <location evidence="2">Cell inner membrane</location>
    </subcellularLocation>
    <subcellularLocation>
        <location evidence="1">Periplasm</location>
    </subcellularLocation>
</comment>
<dbReference type="GO" id="GO:0005886">
    <property type="term" value="C:plasma membrane"/>
    <property type="evidence" value="ECO:0007669"/>
    <property type="project" value="UniProtKB-SubCell"/>
</dbReference>
<dbReference type="SUPFAM" id="SSF53850">
    <property type="entry name" value="Periplasmic binding protein-like II"/>
    <property type="match status" value="1"/>
</dbReference>
<keyword evidence="11" id="KW-1185">Reference proteome</keyword>
<evidence type="ECO:0000256" key="6">
    <source>
        <dbReference type="ARBA" id="ARBA00022519"/>
    </source>
</evidence>
<evidence type="ECO:0000256" key="8">
    <source>
        <dbReference type="ARBA" id="ARBA00023136"/>
    </source>
</evidence>
<evidence type="ECO:0000256" key="5">
    <source>
        <dbReference type="ARBA" id="ARBA00022475"/>
    </source>
</evidence>
<dbReference type="PANTHER" id="PTHR30024:SF47">
    <property type="entry name" value="TAURINE-BINDING PERIPLASMIC PROTEIN"/>
    <property type="match status" value="1"/>
</dbReference>
<protein>
    <submittedName>
        <fullName evidence="10">ABC transporter substrate-binding protein</fullName>
    </submittedName>
</protein>
<reference evidence="10 11" key="1">
    <citation type="submission" date="2018-09" db="EMBL/GenBank/DDBJ databases">
        <title>Novel species of Arthrobacter.</title>
        <authorList>
            <person name="Liu Q."/>
            <person name="Xin Y.-H."/>
        </authorList>
    </citation>
    <scope>NUCLEOTIDE SEQUENCE [LARGE SCALE GENOMIC DNA]</scope>
    <source>
        <strain evidence="10 11">Hz2</strain>
    </source>
</reference>
<gene>
    <name evidence="10" type="ORF">D6T63_01375</name>
</gene>